<evidence type="ECO:0000256" key="6">
    <source>
        <dbReference type="ARBA" id="ARBA00022964"/>
    </source>
</evidence>
<evidence type="ECO:0000256" key="9">
    <source>
        <dbReference type="ARBA" id="ARBA00023015"/>
    </source>
</evidence>
<dbReference type="GO" id="GO:0040029">
    <property type="term" value="P:epigenetic regulation of gene expression"/>
    <property type="evidence" value="ECO:0007669"/>
    <property type="project" value="UniProtKB-ARBA"/>
</dbReference>
<feature type="domain" description="JmjN" evidence="14">
    <location>
        <begin position="16"/>
        <end position="57"/>
    </location>
</feature>
<evidence type="ECO:0000256" key="7">
    <source>
        <dbReference type="ARBA" id="ARBA00023002"/>
    </source>
</evidence>
<dbReference type="Pfam" id="PF02375">
    <property type="entry name" value="JmjN"/>
    <property type="match status" value="1"/>
</dbReference>
<dbReference type="PANTHER" id="PTHR10694">
    <property type="entry name" value="LYSINE-SPECIFIC DEMETHYLASE"/>
    <property type="match status" value="1"/>
</dbReference>
<keyword evidence="7" id="KW-0560">Oxidoreductase</keyword>
<dbReference type="Proteomes" id="UP000504607">
    <property type="component" value="Chromosome 4"/>
</dbReference>
<dbReference type="PROSITE" id="PS00028">
    <property type="entry name" value="ZINC_FINGER_C2H2_1"/>
    <property type="match status" value="3"/>
</dbReference>
<gene>
    <name evidence="17" type="primary">LOC105043001</name>
</gene>
<dbReference type="FunFam" id="3.30.160.60:FF:000747">
    <property type="entry name" value="Probable lysine-specific demethylase ELF6"/>
    <property type="match status" value="1"/>
</dbReference>
<evidence type="ECO:0000256" key="4">
    <source>
        <dbReference type="ARBA" id="ARBA00022833"/>
    </source>
</evidence>
<dbReference type="SUPFAM" id="SSF57667">
    <property type="entry name" value="beta-beta-alpha zinc fingers"/>
    <property type="match status" value="2"/>
</dbReference>
<keyword evidence="9" id="KW-0805">Transcription regulation</keyword>
<dbReference type="GO" id="GO:0000785">
    <property type="term" value="C:chromatin"/>
    <property type="evidence" value="ECO:0007669"/>
    <property type="project" value="TreeGrafter"/>
</dbReference>
<sequence length="1626" mass="181323">MAAPEIPAWLKGLPMAPEYRPTETEFADPIAFISRIEGEAAAFGICKVIPPLPKPSKKFVLANLNRSLCTSPDPVPGSCPAATGDAAVFTTRHQELGSRRTRAPVHKQVWQSGEVYTLEQFEARSKAFARSQLGGFKEVSPLLVEALFWKAASEKPIYVEYANDVPGSGFAVPEEPFRYYSHRRLRRKRGFNRGRVQEPKFSCLAASREARQQNVSVAESNEREGTVTGTAGWKLSNSPWNLQAIARSPGSLTRFMPDEVPGVTSPMVYIGMLFSWFAWHVEDHELHSLNFLHMGSPKTWYAVPGEYAATLEEIVRVQGYGGNVDRLTAFTMLGEKTTLLSPEVLVASGVPCCRLVQHPGEFVVTFPRAYHVGFSHGFNCGEAANFATPQWLKVAKEAAVRRAAMSYLPMLSHQQLLYMLTMSFVSRVPRELLPGVRSSRLSDRKKEEREILVKKAFLDDMMNENRLLCDLLAKISIPHVVLWEPELLPFPCTVHQSCSSSISREAHGLLVDDDCGRAQPQLKGKNSFDCKEDDCCVVDADKAEANVNSISSQNISSETQKNTCHPECMSSHGEVMDSADVDEDDLPFGLHVDSGSLACVACGILGYPFMAILQPSEKALKELFSLNCEESDLKLEKSESSGQPLHLPNPEKKFYSDLEQNGIKPEEWRKADLTCNLSLEQSGHASDAPSAIKEPSSYSTKVPEVTCESIVQTRADNTLGTCILSNNSANDMEYLHMFSPMEHLVGEQNLQSENTVCAPGKESVCQHSNELHSFDKEKEYDGTVHMKTDAIFQNDLCCSNPSSAKPLNKTERLLGTTVARCCHENTKWNTSNGFLRSRIFCLQHALEIEELLRCKGGAHVLIICHSDYLKIKALAISIAEEIGIQFNCKDVPLENASPPELDLINTSIDDEEHEEDGKDWTSKLGVNLKYCIKLRKQQPSNQEQVANQERLALSLGGIFSNPSLVSPILNLKWLCRKSRSQYKVIGTIQSKSYIDANTEKSEPVTENPNVNPANEIQVYKSRKNERNDMASKHRACPRKDAPKELDAYNDVAMVNRDDHKNTSGHTHQTGRVVDVSTDNLLTVPILFAEYPRMHRDGWATKKISTQHIVLDSPKSCNLSVPVDSPIVSCENPPGIHCSKLDNIMIVSDPGKVETSHPYFNVPMLECSDLGQGGVEGSMSRCKAGSLDKPRFEVNIVMLEGEYSEVQREEKVVDETNSEHEIHGTVKPVCVPTSRTFDRSEDQPEMVMANISTLEGSLGMPSLSEEQLTVPFLSSNSSEMHLNIVALNKSVPKNVGANSAEGNIEMQEEVPAAREGILQDDVVSGNESQFTVDNSVVESSQIQQEAHLANDTPANCKAVDYLRSEYHSVTTKPVIDDSRTSANAGSVSVVDVLGVQEVTENTRDVTLSVGNDNFPQNVERHNNTPTRVDLIHYVRRRNKRKREAEKITESRNSCISFVRSPCEGLRPRTGRPTALMSDMSIMEEKVTPTKANKRLERLVVLKGKEKGKEAFECDVEGCQMSFRTRGELSLHKRNCCTYEGCGKRFRSHKYAMRHQCVHDDERPLKCPWKGCNMSFKWAWARTEHIRVHTGERPYKCKVSGCGQTFRFVSDFSRHRRKTGHYVNSPAR</sequence>
<dbReference type="KEGG" id="egu:105043001"/>
<keyword evidence="5" id="KW-0156">Chromatin regulator</keyword>
<dbReference type="OrthoDB" id="9547406at2759"/>
<keyword evidence="1" id="KW-0479">Metal-binding</keyword>
<keyword evidence="3 12" id="KW-0863">Zinc-finger</keyword>
<dbReference type="FunCoup" id="A0A6I9R1C8">
    <property type="interactions" value="2378"/>
</dbReference>
<keyword evidence="10" id="KW-0804">Transcription</keyword>
<dbReference type="SUPFAM" id="SSF51197">
    <property type="entry name" value="Clavaminate synthase-like"/>
    <property type="match status" value="1"/>
</dbReference>
<protein>
    <submittedName>
        <fullName evidence="17">Lysine-specific demethylase SE14 isoform X1</fullName>
    </submittedName>
</protein>
<dbReference type="PANTHER" id="PTHR10694:SF45">
    <property type="entry name" value="LYSINE-SPECIFIC DEMETHYLASE ELF6"/>
    <property type="match status" value="1"/>
</dbReference>
<dbReference type="PROSITE" id="PS51184">
    <property type="entry name" value="JMJC"/>
    <property type="match status" value="1"/>
</dbReference>
<dbReference type="InParanoid" id="A0A6I9R1C8"/>
<dbReference type="InterPro" id="IPR013087">
    <property type="entry name" value="Znf_C2H2_type"/>
</dbReference>
<dbReference type="Gene3D" id="3.30.160.60">
    <property type="entry name" value="Classic Zinc Finger"/>
    <property type="match status" value="2"/>
</dbReference>
<feature type="domain" description="C2H2-type" evidence="13">
    <location>
        <begin position="1593"/>
        <end position="1624"/>
    </location>
</feature>
<dbReference type="InterPro" id="IPR003347">
    <property type="entry name" value="JmjC_dom"/>
</dbReference>
<name>A0A6I9R1C8_ELAGV</name>
<dbReference type="Pfam" id="PF02373">
    <property type="entry name" value="JmjC"/>
    <property type="match status" value="1"/>
</dbReference>
<dbReference type="SMART" id="SM00545">
    <property type="entry name" value="JmjN"/>
    <property type="match status" value="1"/>
</dbReference>
<evidence type="ECO:0000313" key="16">
    <source>
        <dbReference type="Proteomes" id="UP000504607"/>
    </source>
</evidence>
<evidence type="ECO:0000313" key="17">
    <source>
        <dbReference type="RefSeq" id="XP_010918698.1"/>
    </source>
</evidence>
<reference evidence="17" key="1">
    <citation type="submission" date="2025-08" db="UniProtKB">
        <authorList>
            <consortium name="RefSeq"/>
        </authorList>
    </citation>
    <scope>IDENTIFICATION</scope>
</reference>
<dbReference type="SMART" id="SM00355">
    <property type="entry name" value="ZnF_C2H2"/>
    <property type="match status" value="4"/>
</dbReference>
<dbReference type="GO" id="GO:0034647">
    <property type="term" value="F:histone H3K4me/H3K4me2/H3K4me3 demethylase activity"/>
    <property type="evidence" value="ECO:0007669"/>
    <property type="project" value="TreeGrafter"/>
</dbReference>
<dbReference type="GO" id="GO:0008270">
    <property type="term" value="F:zinc ion binding"/>
    <property type="evidence" value="ECO:0007669"/>
    <property type="project" value="UniProtKB-KW"/>
</dbReference>
<feature type="domain" description="C2H2-type" evidence="13">
    <location>
        <begin position="1563"/>
        <end position="1592"/>
    </location>
</feature>
<evidence type="ECO:0000259" key="13">
    <source>
        <dbReference type="PROSITE" id="PS50157"/>
    </source>
</evidence>
<evidence type="ECO:0000256" key="12">
    <source>
        <dbReference type="PROSITE-ProRule" id="PRU00042"/>
    </source>
</evidence>
<dbReference type="SMART" id="SM00558">
    <property type="entry name" value="JmjC"/>
    <property type="match status" value="1"/>
</dbReference>
<dbReference type="GO" id="GO:0005634">
    <property type="term" value="C:nucleus"/>
    <property type="evidence" value="ECO:0007669"/>
    <property type="project" value="TreeGrafter"/>
</dbReference>
<dbReference type="InterPro" id="IPR003349">
    <property type="entry name" value="JmjN"/>
</dbReference>
<organism evidence="16 17">
    <name type="scientific">Elaeis guineensis var. tenera</name>
    <name type="common">Oil palm</name>
    <dbReference type="NCBI Taxonomy" id="51953"/>
    <lineage>
        <taxon>Eukaryota</taxon>
        <taxon>Viridiplantae</taxon>
        <taxon>Streptophyta</taxon>
        <taxon>Embryophyta</taxon>
        <taxon>Tracheophyta</taxon>
        <taxon>Spermatophyta</taxon>
        <taxon>Magnoliopsida</taxon>
        <taxon>Liliopsida</taxon>
        <taxon>Arecaceae</taxon>
        <taxon>Arecoideae</taxon>
        <taxon>Cocoseae</taxon>
        <taxon>Elaeidinae</taxon>
        <taxon>Elaeis</taxon>
    </lineage>
</organism>
<evidence type="ECO:0000256" key="5">
    <source>
        <dbReference type="ARBA" id="ARBA00022853"/>
    </source>
</evidence>
<proteinExistence type="predicted"/>
<keyword evidence="6" id="KW-0223">Dioxygenase</keyword>
<accession>A0A6I9R1C8</accession>
<evidence type="ECO:0000256" key="1">
    <source>
        <dbReference type="ARBA" id="ARBA00022723"/>
    </source>
</evidence>
<keyword evidence="11" id="KW-0539">Nucleus</keyword>
<dbReference type="GeneID" id="105043001"/>
<feature type="domain" description="JmjC" evidence="15">
    <location>
        <begin position="237"/>
        <end position="403"/>
    </location>
</feature>
<keyword evidence="2" id="KW-0677">Repeat</keyword>
<evidence type="ECO:0000256" key="10">
    <source>
        <dbReference type="ARBA" id="ARBA00023163"/>
    </source>
</evidence>
<feature type="domain" description="C2H2-type" evidence="13">
    <location>
        <begin position="1533"/>
        <end position="1562"/>
    </location>
</feature>
<dbReference type="PROSITE" id="PS51183">
    <property type="entry name" value="JMJN"/>
    <property type="match status" value="1"/>
</dbReference>
<keyword evidence="16" id="KW-1185">Reference proteome</keyword>
<evidence type="ECO:0000256" key="3">
    <source>
        <dbReference type="ARBA" id="ARBA00022771"/>
    </source>
</evidence>
<evidence type="ECO:0000259" key="15">
    <source>
        <dbReference type="PROSITE" id="PS51184"/>
    </source>
</evidence>
<evidence type="ECO:0000256" key="2">
    <source>
        <dbReference type="ARBA" id="ARBA00022737"/>
    </source>
</evidence>
<dbReference type="PROSITE" id="PS50157">
    <property type="entry name" value="ZINC_FINGER_C2H2_2"/>
    <property type="match status" value="3"/>
</dbReference>
<dbReference type="InterPro" id="IPR036236">
    <property type="entry name" value="Znf_C2H2_sf"/>
</dbReference>
<evidence type="ECO:0000256" key="8">
    <source>
        <dbReference type="ARBA" id="ARBA00023004"/>
    </source>
</evidence>
<dbReference type="RefSeq" id="XP_010918698.1">
    <property type="nucleotide sequence ID" value="XM_010920396.2"/>
</dbReference>
<evidence type="ECO:0000256" key="11">
    <source>
        <dbReference type="ARBA" id="ARBA00023242"/>
    </source>
</evidence>
<evidence type="ECO:0000259" key="14">
    <source>
        <dbReference type="PROSITE" id="PS51183"/>
    </source>
</evidence>
<dbReference type="Gene3D" id="2.60.120.650">
    <property type="entry name" value="Cupin"/>
    <property type="match status" value="1"/>
</dbReference>
<keyword evidence="8" id="KW-0408">Iron</keyword>
<keyword evidence="4" id="KW-0862">Zinc</keyword>